<sequence length="240" mass="27978">MPHFDRYWTPDMVRLQLWREDQPSRADMARSLKEHASLVHWISFCFGEAQGGGQETTTTPLWHEFMSEILSVSSETESLHALARCQFPSCDNDALHHLLETRYSTPLFEFLSGVWGSWVSRTTSMPNHRDNRYENAFRTLDEALKAWLVVVRRVCGPHSLEAYGQMECQTMRPYLVSGLWDFTKLWRLESECLGPRLVGIKYGADPQDWNLEWDLERERFAADFWQLIEVPPFEPPPVPG</sequence>
<dbReference type="KEGG" id="ela:UCREL1_11502"/>
<accession>M7SBN3</accession>
<dbReference type="OrthoDB" id="3200163at2759"/>
<dbReference type="AlphaFoldDB" id="M7SBN3"/>
<dbReference type="Proteomes" id="UP000012174">
    <property type="component" value="Unassembled WGS sequence"/>
</dbReference>
<evidence type="ECO:0000313" key="1">
    <source>
        <dbReference type="EMBL" id="EMR61573.1"/>
    </source>
</evidence>
<evidence type="ECO:0000313" key="2">
    <source>
        <dbReference type="Proteomes" id="UP000012174"/>
    </source>
</evidence>
<organism evidence="1 2">
    <name type="scientific">Eutypa lata (strain UCR-EL1)</name>
    <name type="common">Grapevine dieback disease fungus</name>
    <name type="synonym">Eutypa armeniacae</name>
    <dbReference type="NCBI Taxonomy" id="1287681"/>
    <lineage>
        <taxon>Eukaryota</taxon>
        <taxon>Fungi</taxon>
        <taxon>Dikarya</taxon>
        <taxon>Ascomycota</taxon>
        <taxon>Pezizomycotina</taxon>
        <taxon>Sordariomycetes</taxon>
        <taxon>Xylariomycetidae</taxon>
        <taxon>Xylariales</taxon>
        <taxon>Diatrypaceae</taxon>
        <taxon>Eutypa</taxon>
    </lineage>
</organism>
<protein>
    <submittedName>
        <fullName evidence="1">Uncharacterized protein</fullName>
    </submittedName>
</protein>
<dbReference type="HOGENOM" id="CLU_1156383_0_0_1"/>
<reference evidence="2" key="1">
    <citation type="journal article" date="2013" name="Genome Announc.">
        <title>Draft genome sequence of the grapevine dieback fungus Eutypa lata UCR-EL1.</title>
        <authorList>
            <person name="Blanco-Ulate B."/>
            <person name="Rolshausen P.E."/>
            <person name="Cantu D."/>
        </authorList>
    </citation>
    <scope>NUCLEOTIDE SEQUENCE [LARGE SCALE GENOMIC DNA]</scope>
    <source>
        <strain evidence="2">UCR-EL1</strain>
    </source>
</reference>
<dbReference type="EMBL" id="KB707585">
    <property type="protein sequence ID" value="EMR61573.1"/>
    <property type="molecule type" value="Genomic_DNA"/>
</dbReference>
<gene>
    <name evidence="1" type="ORF">UCREL1_11502</name>
</gene>
<keyword evidence="2" id="KW-1185">Reference proteome</keyword>
<name>M7SBN3_EUTLA</name>
<proteinExistence type="predicted"/>